<reference evidence="2 3" key="1">
    <citation type="submission" date="2019-03" db="EMBL/GenBank/DDBJ databases">
        <title>First draft genome of Liparis tanakae, snailfish: a comprehensive survey of snailfish specific genes.</title>
        <authorList>
            <person name="Kim W."/>
            <person name="Song I."/>
            <person name="Jeong J.-H."/>
            <person name="Kim D."/>
            <person name="Kim S."/>
            <person name="Ryu S."/>
            <person name="Song J.Y."/>
            <person name="Lee S.K."/>
        </authorList>
    </citation>
    <scope>NUCLEOTIDE SEQUENCE [LARGE SCALE GENOMIC DNA]</scope>
    <source>
        <tissue evidence="2">Muscle</tissue>
    </source>
</reference>
<organism evidence="2 3">
    <name type="scientific">Liparis tanakae</name>
    <name type="common">Tanaka's snailfish</name>
    <dbReference type="NCBI Taxonomy" id="230148"/>
    <lineage>
        <taxon>Eukaryota</taxon>
        <taxon>Metazoa</taxon>
        <taxon>Chordata</taxon>
        <taxon>Craniata</taxon>
        <taxon>Vertebrata</taxon>
        <taxon>Euteleostomi</taxon>
        <taxon>Actinopterygii</taxon>
        <taxon>Neopterygii</taxon>
        <taxon>Teleostei</taxon>
        <taxon>Neoteleostei</taxon>
        <taxon>Acanthomorphata</taxon>
        <taxon>Eupercaria</taxon>
        <taxon>Perciformes</taxon>
        <taxon>Cottioidei</taxon>
        <taxon>Cottales</taxon>
        <taxon>Liparidae</taxon>
        <taxon>Liparis</taxon>
    </lineage>
</organism>
<keyword evidence="3" id="KW-1185">Reference proteome</keyword>
<sequence>MASANEPNVVENSGYGDKENETREKTLKAPECDLIFKLQRDEEPEHEYRLFCRDGTNIRATFANSFIAAAVEAQASEHINQSGDFIHLSRGHSACKQDGSCAAGEAAKAAAAGRGRTAAALVNTTGPRGHSNRRNHSEGTDTGAGSKIPKRDVM</sequence>
<name>A0A4Z2HEU6_9TELE</name>
<feature type="region of interest" description="Disordered" evidence="1">
    <location>
        <begin position="1"/>
        <end position="26"/>
    </location>
</feature>
<evidence type="ECO:0000313" key="3">
    <source>
        <dbReference type="Proteomes" id="UP000314294"/>
    </source>
</evidence>
<dbReference type="AlphaFoldDB" id="A0A4Z2HEU6"/>
<feature type="compositionally biased region" description="Basic and acidic residues" evidence="1">
    <location>
        <begin position="16"/>
        <end position="26"/>
    </location>
</feature>
<accession>A0A4Z2HEU6</accession>
<evidence type="ECO:0000256" key="1">
    <source>
        <dbReference type="SAM" id="MobiDB-lite"/>
    </source>
</evidence>
<feature type="region of interest" description="Disordered" evidence="1">
    <location>
        <begin position="122"/>
        <end position="154"/>
    </location>
</feature>
<proteinExistence type="predicted"/>
<protein>
    <submittedName>
        <fullName evidence="2">Uncharacterized protein</fullName>
    </submittedName>
</protein>
<dbReference type="Proteomes" id="UP000314294">
    <property type="component" value="Unassembled WGS sequence"/>
</dbReference>
<dbReference type="OrthoDB" id="6021232at2759"/>
<gene>
    <name evidence="2" type="ORF">EYF80_025594</name>
</gene>
<dbReference type="EMBL" id="SRLO01000257">
    <property type="protein sequence ID" value="TNN64226.1"/>
    <property type="molecule type" value="Genomic_DNA"/>
</dbReference>
<comment type="caution">
    <text evidence="2">The sequence shown here is derived from an EMBL/GenBank/DDBJ whole genome shotgun (WGS) entry which is preliminary data.</text>
</comment>
<evidence type="ECO:0000313" key="2">
    <source>
        <dbReference type="EMBL" id="TNN64226.1"/>
    </source>
</evidence>